<dbReference type="GO" id="GO:0071038">
    <property type="term" value="P:TRAMP-dependent tRNA surveillance pathway"/>
    <property type="evidence" value="ECO:0000318"/>
    <property type="project" value="GO_Central"/>
</dbReference>
<dbReference type="AlphaFoldDB" id="B3RNZ4"/>
<dbReference type="GO" id="GO:0000177">
    <property type="term" value="C:cytoplasmic exosome (RNase complex)"/>
    <property type="evidence" value="ECO:0000318"/>
    <property type="project" value="GO_Central"/>
</dbReference>
<dbReference type="eggNOG" id="KOG3013">
    <property type="taxonomic scope" value="Eukaryota"/>
</dbReference>
<feature type="domain" description="Exosome complex component N-terminal" evidence="7">
    <location>
        <begin position="8"/>
        <end position="30"/>
    </location>
</feature>
<dbReference type="CDD" id="cd22525">
    <property type="entry name" value="KH-I_Rrp4_eukar"/>
    <property type="match status" value="1"/>
</dbReference>
<dbReference type="KEGG" id="tad:TRIADDRAFT_21452"/>
<dbReference type="Gene3D" id="2.40.50.140">
    <property type="entry name" value="Nucleic acid-binding proteins"/>
    <property type="match status" value="1"/>
</dbReference>
<sequence>MTIFHSCRGHGTYLQDNKLKASVAGFVEKVGKLICVKPVKSRYNGEVGDVVVGIITEVGQRRWKVDTYSRLDSLLMLSAVNLPGGELRRRSEKDELMMRQHLTEGDLISAEVQSVHGDGSLALHTRSLKYGKLIQGTLVTVAPALIKRCKTHFHNLECGASIILGNNGYIWISPLLKEDAENQTTKSDTSTLEREIVARLRNCIMALAERQMLLYDTSITYTYEASLNYQVSQHKK</sequence>
<dbReference type="Pfam" id="PF14382">
    <property type="entry name" value="ECR1_N"/>
    <property type="match status" value="1"/>
</dbReference>
<dbReference type="SUPFAM" id="SSF110324">
    <property type="entry name" value="Ribosomal L27 protein-like"/>
    <property type="match status" value="1"/>
</dbReference>
<evidence type="ECO:0000313" key="11">
    <source>
        <dbReference type="Proteomes" id="UP000009022"/>
    </source>
</evidence>
<dbReference type="OrthoDB" id="1650at2759"/>
<comment type="similarity">
    <text evidence="2">Belongs to the RRP4 family.</text>
</comment>
<keyword evidence="6" id="KW-0539">Nucleus</keyword>
<dbReference type="CTD" id="6751151"/>
<evidence type="ECO:0000256" key="6">
    <source>
        <dbReference type="ARBA" id="ARBA00023242"/>
    </source>
</evidence>
<dbReference type="GO" id="GO:0003723">
    <property type="term" value="F:RNA binding"/>
    <property type="evidence" value="ECO:0000318"/>
    <property type="project" value="GO_Central"/>
</dbReference>
<accession>B3RNZ4</accession>
<proteinExistence type="inferred from homology"/>
<comment type="subcellular location">
    <subcellularLocation>
        <location evidence="1">Nucleus</location>
    </subcellularLocation>
</comment>
<dbReference type="HOGENOM" id="CLU_034114_3_0_1"/>
<dbReference type="Pfam" id="PF15985">
    <property type="entry name" value="KH_6"/>
    <property type="match status" value="1"/>
</dbReference>
<evidence type="ECO:0000256" key="1">
    <source>
        <dbReference type="ARBA" id="ARBA00004123"/>
    </source>
</evidence>
<evidence type="ECO:0000256" key="4">
    <source>
        <dbReference type="ARBA" id="ARBA00022835"/>
    </source>
</evidence>
<feature type="domain" description="RRP4 S1" evidence="9">
    <location>
        <begin position="42"/>
        <end position="114"/>
    </location>
</feature>
<dbReference type="Pfam" id="PF21266">
    <property type="entry name" value="S1_RRP4"/>
    <property type="match status" value="1"/>
</dbReference>
<dbReference type="InParanoid" id="B3RNZ4"/>
<dbReference type="PANTHER" id="PTHR21321:SF4">
    <property type="entry name" value="EXOSOME COMPLEX COMPONENT RRP4"/>
    <property type="match status" value="1"/>
</dbReference>
<dbReference type="GO" id="GO:0071034">
    <property type="term" value="P:CUT catabolic process"/>
    <property type="evidence" value="ECO:0000318"/>
    <property type="project" value="GO_Central"/>
</dbReference>
<dbReference type="GO" id="GO:0000467">
    <property type="term" value="P:exonucleolytic trimming to generate mature 3'-end of 5.8S rRNA from tricistronic rRNA transcript (SSU-rRNA, 5.8S rRNA, LSU-rRNA)"/>
    <property type="evidence" value="ECO:0000318"/>
    <property type="project" value="GO_Central"/>
</dbReference>
<dbReference type="GO" id="GO:0000956">
    <property type="term" value="P:nuclear-transcribed mRNA catabolic process"/>
    <property type="evidence" value="ECO:0000318"/>
    <property type="project" value="GO_Central"/>
</dbReference>
<dbReference type="FunFam" id="2.40.50.140:FF:000038">
    <property type="entry name" value="Exosome complex component RRP4"/>
    <property type="match status" value="1"/>
</dbReference>
<dbReference type="STRING" id="10228.B3RNZ4"/>
<dbReference type="GO" id="GO:0034475">
    <property type="term" value="P:U4 snRNA 3'-end processing"/>
    <property type="evidence" value="ECO:0000318"/>
    <property type="project" value="GO_Central"/>
</dbReference>
<dbReference type="PANTHER" id="PTHR21321">
    <property type="entry name" value="PNAS-3 RELATED"/>
    <property type="match status" value="1"/>
</dbReference>
<dbReference type="InterPro" id="IPR026699">
    <property type="entry name" value="Exosome_RNA_bind1/RRP40/RRP4"/>
</dbReference>
<evidence type="ECO:0000256" key="2">
    <source>
        <dbReference type="ARBA" id="ARBA00009155"/>
    </source>
</evidence>
<keyword evidence="5" id="KW-0694">RNA-binding</keyword>
<dbReference type="EMBL" id="DS985242">
    <property type="protein sequence ID" value="EDV27544.1"/>
    <property type="molecule type" value="Genomic_DNA"/>
</dbReference>
<evidence type="ECO:0000313" key="10">
    <source>
        <dbReference type="EMBL" id="EDV27544.1"/>
    </source>
</evidence>
<evidence type="ECO:0000259" key="8">
    <source>
        <dbReference type="Pfam" id="PF15985"/>
    </source>
</evidence>
<dbReference type="GeneID" id="6751151"/>
<dbReference type="InterPro" id="IPR012340">
    <property type="entry name" value="NA-bd_OB-fold"/>
</dbReference>
<dbReference type="InterPro" id="IPR036612">
    <property type="entry name" value="KH_dom_type_1_sf"/>
</dbReference>
<dbReference type="InterPro" id="IPR004088">
    <property type="entry name" value="KH_dom_type_1"/>
</dbReference>
<dbReference type="InterPro" id="IPR025721">
    <property type="entry name" value="Exosome_cplx_N_dom"/>
</dbReference>
<name>B3RNZ4_TRIAD</name>
<dbReference type="PhylomeDB" id="B3RNZ4"/>
<dbReference type="GO" id="GO:0000176">
    <property type="term" value="C:nuclear exosome (RNase complex)"/>
    <property type="evidence" value="ECO:0000318"/>
    <property type="project" value="GO_Central"/>
</dbReference>
<dbReference type="InterPro" id="IPR048565">
    <property type="entry name" value="S1_RRP4"/>
</dbReference>
<dbReference type="Gene3D" id="2.40.50.100">
    <property type="match status" value="1"/>
</dbReference>
<dbReference type="SUPFAM" id="SSF54791">
    <property type="entry name" value="Eukaryotic type KH-domain (KH-domain type I)"/>
    <property type="match status" value="1"/>
</dbReference>
<dbReference type="SUPFAM" id="SSF50249">
    <property type="entry name" value="Nucleic acid-binding proteins"/>
    <property type="match status" value="1"/>
</dbReference>
<dbReference type="FunCoup" id="B3RNZ4">
    <property type="interactions" value="1793"/>
</dbReference>
<dbReference type="OMA" id="GPYIPEV"/>
<evidence type="ECO:0000256" key="5">
    <source>
        <dbReference type="ARBA" id="ARBA00022884"/>
    </source>
</evidence>
<dbReference type="RefSeq" id="XP_002109378.1">
    <property type="nucleotide sequence ID" value="XM_002109342.1"/>
</dbReference>
<keyword evidence="4" id="KW-0271">Exosome</keyword>
<gene>
    <name evidence="10" type="ORF">TRIADDRAFT_21452</name>
</gene>
<dbReference type="GO" id="GO:0071035">
    <property type="term" value="P:nuclear polyadenylation-dependent rRNA catabolic process"/>
    <property type="evidence" value="ECO:0000318"/>
    <property type="project" value="GO_Central"/>
</dbReference>
<dbReference type="GO" id="GO:0071051">
    <property type="term" value="P:poly(A)-dependent snoRNA 3'-end processing"/>
    <property type="evidence" value="ECO:0000318"/>
    <property type="project" value="GO_Central"/>
</dbReference>
<evidence type="ECO:0000259" key="7">
    <source>
        <dbReference type="Pfam" id="PF14382"/>
    </source>
</evidence>
<dbReference type="CDD" id="cd05789">
    <property type="entry name" value="S1_Rrp4"/>
    <property type="match status" value="1"/>
</dbReference>
<feature type="domain" description="K Homology" evidence="8">
    <location>
        <begin position="136"/>
        <end position="174"/>
    </location>
</feature>
<evidence type="ECO:0000256" key="3">
    <source>
        <dbReference type="ARBA" id="ARBA00022552"/>
    </source>
</evidence>
<reference evidence="10 11" key="1">
    <citation type="journal article" date="2008" name="Nature">
        <title>The Trichoplax genome and the nature of placozoans.</title>
        <authorList>
            <person name="Srivastava M."/>
            <person name="Begovic E."/>
            <person name="Chapman J."/>
            <person name="Putnam N.H."/>
            <person name="Hellsten U."/>
            <person name="Kawashima T."/>
            <person name="Kuo A."/>
            <person name="Mitros T."/>
            <person name="Salamov A."/>
            <person name="Carpenter M.L."/>
            <person name="Signorovitch A.Y."/>
            <person name="Moreno M.A."/>
            <person name="Kamm K."/>
            <person name="Grimwood J."/>
            <person name="Schmutz J."/>
            <person name="Shapiro H."/>
            <person name="Grigoriev I.V."/>
            <person name="Buss L.W."/>
            <person name="Schierwater B."/>
            <person name="Dellaporta S.L."/>
            <person name="Rokhsar D.S."/>
        </authorList>
    </citation>
    <scope>NUCLEOTIDE SEQUENCE [LARGE SCALE GENOMIC DNA]</scope>
    <source>
        <strain evidence="10 11">Grell-BS-1999</strain>
    </source>
</reference>
<keyword evidence="3" id="KW-0698">rRNA processing</keyword>
<organism evidence="10 11">
    <name type="scientific">Trichoplax adhaerens</name>
    <name type="common">Trichoplax reptans</name>
    <dbReference type="NCBI Taxonomy" id="10228"/>
    <lineage>
        <taxon>Eukaryota</taxon>
        <taxon>Metazoa</taxon>
        <taxon>Placozoa</taxon>
        <taxon>Uniplacotomia</taxon>
        <taxon>Trichoplacea</taxon>
        <taxon>Trichoplacidae</taxon>
        <taxon>Trichoplax</taxon>
    </lineage>
</organism>
<keyword evidence="11" id="KW-1185">Reference proteome</keyword>
<dbReference type="Proteomes" id="UP000009022">
    <property type="component" value="Unassembled WGS sequence"/>
</dbReference>
<evidence type="ECO:0000259" key="9">
    <source>
        <dbReference type="Pfam" id="PF21266"/>
    </source>
</evidence>
<protein>
    <submittedName>
        <fullName evidence="10">Uncharacterized protein</fullName>
    </submittedName>
</protein>